<evidence type="ECO:0000256" key="3">
    <source>
        <dbReference type="ARBA" id="ARBA00022679"/>
    </source>
</evidence>
<comment type="pathway">
    <text evidence="2 5">Protein modification; protein ubiquitination.</text>
</comment>
<dbReference type="SUPFAM" id="SSF48371">
    <property type="entry name" value="ARM repeat"/>
    <property type="match status" value="1"/>
</dbReference>
<dbReference type="InterPro" id="IPR058678">
    <property type="entry name" value="ARM_PUB"/>
</dbReference>
<sequence length="445" mass="48548">MPMFQPSKRDGIAGFDGQVLDLDTAVKDGVLGGVGGGVIGAGVGEKLDLKKMIEELDLSEVPSVFVCPISLEPMQDPVTLCTGQTYERPNILKWFSLGHYTCPTTMQELWDDSVTPNKTLYHLIYSWFSQKYLLARKRAEDVQGRAAELIESLKKVKGQTRVQALKELHQVVAAHATARKTVVDEGGVAVISSLLGPFTSHAVGSEVIGILMNLTLDSEAKSDLMQPAKISLMVDILNEGSIETRINCTRLIEKLMEEKDFRTELISSHSLLVGLMRLVKGKRHTNGILPGLSLLRSICLHEEVRSLIVTIGAVPQLVELLPSLDPDCLELALFILDSLSSLPQGRVALKDSPNTILNMSQLLMGVPEICTQYALSILCSVCKLAPEECPSLAVNVGLAAKLLLVIQSGCNPVLKQQSAELLKLCSLNYMDSMFISKCKLIKTIQ</sequence>
<evidence type="ECO:0000256" key="1">
    <source>
        <dbReference type="ARBA" id="ARBA00000900"/>
    </source>
</evidence>
<keyword evidence="4 5" id="KW-0833">Ubl conjugation pathway</keyword>
<dbReference type="Proteomes" id="UP001174677">
    <property type="component" value="Chromosome 10"/>
</dbReference>
<dbReference type="Gene3D" id="3.30.40.10">
    <property type="entry name" value="Zinc/RING finger domain, C3HC4 (zinc finger)"/>
    <property type="match status" value="1"/>
</dbReference>
<dbReference type="Pfam" id="PF25598">
    <property type="entry name" value="ARM_PUB"/>
    <property type="match status" value="1"/>
</dbReference>
<dbReference type="InterPro" id="IPR045210">
    <property type="entry name" value="RING-Ubox_PUB"/>
</dbReference>
<dbReference type="InterPro" id="IPR011989">
    <property type="entry name" value="ARM-like"/>
</dbReference>
<accession>A0ABQ9LSZ0</accession>
<dbReference type="Gene3D" id="1.25.10.10">
    <property type="entry name" value="Leucine-rich Repeat Variant"/>
    <property type="match status" value="1"/>
</dbReference>
<dbReference type="InterPro" id="IPR045185">
    <property type="entry name" value="PUB22/23/24-like"/>
</dbReference>
<dbReference type="PANTHER" id="PTHR22849">
    <property type="entry name" value="WDSAM1 PROTEIN"/>
    <property type="match status" value="1"/>
</dbReference>
<reference evidence="7 8" key="1">
    <citation type="journal article" date="2023" name="Plant Biotechnol. J.">
        <title>Chromosome-level wild Hevea brasiliensis genome provides new tools for genomic-assisted breeding and valuable loci to elevate rubber yield.</title>
        <authorList>
            <person name="Cheng H."/>
            <person name="Song X."/>
            <person name="Hu Y."/>
            <person name="Wu T."/>
            <person name="Yang Q."/>
            <person name="An Z."/>
            <person name="Feng S."/>
            <person name="Deng Z."/>
            <person name="Wu W."/>
            <person name="Zeng X."/>
            <person name="Tu M."/>
            <person name="Wang X."/>
            <person name="Huang H."/>
        </authorList>
    </citation>
    <scope>NUCLEOTIDE SEQUENCE [LARGE SCALE GENOMIC DNA]</scope>
    <source>
        <strain evidence="7">MT/VB/25A 57/8</strain>
    </source>
</reference>
<evidence type="ECO:0000313" key="8">
    <source>
        <dbReference type="Proteomes" id="UP001174677"/>
    </source>
</evidence>
<dbReference type="SUPFAM" id="SSF57850">
    <property type="entry name" value="RING/U-box"/>
    <property type="match status" value="1"/>
</dbReference>
<evidence type="ECO:0000313" key="7">
    <source>
        <dbReference type="EMBL" id="KAJ9171119.1"/>
    </source>
</evidence>
<dbReference type="EMBL" id="JARPOI010000010">
    <property type="protein sequence ID" value="KAJ9171119.1"/>
    <property type="molecule type" value="Genomic_DNA"/>
</dbReference>
<evidence type="ECO:0000256" key="2">
    <source>
        <dbReference type="ARBA" id="ARBA00004906"/>
    </source>
</evidence>
<comment type="function">
    <text evidence="5">Functions as an E3 ubiquitin ligase.</text>
</comment>
<organism evidence="7 8">
    <name type="scientific">Hevea brasiliensis</name>
    <name type="common">Para rubber tree</name>
    <name type="synonym">Siphonia brasiliensis</name>
    <dbReference type="NCBI Taxonomy" id="3981"/>
    <lineage>
        <taxon>Eukaryota</taxon>
        <taxon>Viridiplantae</taxon>
        <taxon>Streptophyta</taxon>
        <taxon>Embryophyta</taxon>
        <taxon>Tracheophyta</taxon>
        <taxon>Spermatophyta</taxon>
        <taxon>Magnoliopsida</taxon>
        <taxon>eudicotyledons</taxon>
        <taxon>Gunneridae</taxon>
        <taxon>Pentapetalae</taxon>
        <taxon>rosids</taxon>
        <taxon>fabids</taxon>
        <taxon>Malpighiales</taxon>
        <taxon>Euphorbiaceae</taxon>
        <taxon>Crotonoideae</taxon>
        <taxon>Micrandreae</taxon>
        <taxon>Hevea</taxon>
    </lineage>
</organism>
<feature type="domain" description="U-box" evidence="6">
    <location>
        <begin position="60"/>
        <end position="134"/>
    </location>
</feature>
<evidence type="ECO:0000259" key="6">
    <source>
        <dbReference type="PROSITE" id="PS51698"/>
    </source>
</evidence>
<name>A0ABQ9LSZ0_HEVBR</name>
<dbReference type="SMART" id="SM00504">
    <property type="entry name" value="Ubox"/>
    <property type="match status" value="1"/>
</dbReference>
<keyword evidence="3 5" id="KW-0808">Transferase</keyword>
<dbReference type="PROSITE" id="PS51698">
    <property type="entry name" value="U_BOX"/>
    <property type="match status" value="1"/>
</dbReference>
<dbReference type="InterPro" id="IPR003613">
    <property type="entry name" value="Ubox_domain"/>
</dbReference>
<dbReference type="PANTHER" id="PTHR22849:SF142">
    <property type="entry name" value="U-BOX DOMAIN-CONTAINING PROTEIN 31"/>
    <property type="match status" value="1"/>
</dbReference>
<proteinExistence type="predicted"/>
<keyword evidence="8" id="KW-1185">Reference proteome</keyword>
<evidence type="ECO:0000256" key="4">
    <source>
        <dbReference type="ARBA" id="ARBA00022786"/>
    </source>
</evidence>
<dbReference type="Pfam" id="PF04564">
    <property type="entry name" value="U-box"/>
    <property type="match status" value="1"/>
</dbReference>
<dbReference type="InterPro" id="IPR016024">
    <property type="entry name" value="ARM-type_fold"/>
</dbReference>
<dbReference type="EC" id="2.3.2.27" evidence="5"/>
<dbReference type="InterPro" id="IPR013083">
    <property type="entry name" value="Znf_RING/FYVE/PHD"/>
</dbReference>
<evidence type="ECO:0000256" key="5">
    <source>
        <dbReference type="RuleBase" id="RU369093"/>
    </source>
</evidence>
<dbReference type="CDD" id="cd16664">
    <property type="entry name" value="RING-Ubox_PUB"/>
    <property type="match status" value="1"/>
</dbReference>
<protein>
    <recommendedName>
        <fullName evidence="5 6">U-box domain-containing protein</fullName>
        <ecNumber evidence="5">2.3.2.27</ecNumber>
    </recommendedName>
    <alternativeName>
        <fullName evidence="5">RING-type E3 ubiquitin transferase PUB</fullName>
    </alternativeName>
</protein>
<gene>
    <name evidence="7" type="ORF">P3X46_019167</name>
</gene>
<comment type="caution">
    <text evidence="7">The sequence shown here is derived from an EMBL/GenBank/DDBJ whole genome shotgun (WGS) entry which is preliminary data.</text>
</comment>
<comment type="catalytic activity">
    <reaction evidence="1 5">
        <text>S-ubiquitinyl-[E2 ubiquitin-conjugating enzyme]-L-cysteine + [acceptor protein]-L-lysine = [E2 ubiquitin-conjugating enzyme]-L-cysteine + N(6)-ubiquitinyl-[acceptor protein]-L-lysine.</text>
        <dbReference type="EC" id="2.3.2.27"/>
    </reaction>
</comment>